<feature type="region of interest" description="Disordered" evidence="2">
    <location>
        <begin position="1"/>
        <end position="52"/>
    </location>
</feature>
<keyword evidence="4" id="KW-1185">Reference proteome</keyword>
<feature type="compositionally biased region" description="Polar residues" evidence="2">
    <location>
        <begin position="13"/>
        <end position="29"/>
    </location>
</feature>
<protein>
    <recommendedName>
        <fullName evidence="1">Vacuolar ATPase assembly protein VMA22</fullName>
    </recommendedName>
</protein>
<evidence type="ECO:0000313" key="3">
    <source>
        <dbReference type="EMBL" id="ODQ76570.1"/>
    </source>
</evidence>
<dbReference type="EMBL" id="KV454289">
    <property type="protein sequence ID" value="ODQ76570.1"/>
    <property type="molecule type" value="Genomic_DNA"/>
</dbReference>
<gene>
    <name evidence="3" type="ORF">LIPSTDRAFT_493</name>
</gene>
<organism evidence="3 4">
    <name type="scientific">Lipomyces starkeyi NRRL Y-11557</name>
    <dbReference type="NCBI Taxonomy" id="675824"/>
    <lineage>
        <taxon>Eukaryota</taxon>
        <taxon>Fungi</taxon>
        <taxon>Dikarya</taxon>
        <taxon>Ascomycota</taxon>
        <taxon>Saccharomycotina</taxon>
        <taxon>Lipomycetes</taxon>
        <taxon>Lipomycetales</taxon>
        <taxon>Lipomycetaceae</taxon>
        <taxon>Lipomyces</taxon>
    </lineage>
</organism>
<dbReference type="Pfam" id="PF21730">
    <property type="entry name" value="Vma22_CCDC115"/>
    <property type="match status" value="2"/>
</dbReference>
<dbReference type="InterPro" id="IPR040357">
    <property type="entry name" value="Vma22/CCDC115"/>
</dbReference>
<name>A0A1E3QG05_LIPST</name>
<dbReference type="GO" id="GO:1990871">
    <property type="term" value="C:Vma12-Vma22 assembly complex"/>
    <property type="evidence" value="ECO:0007669"/>
    <property type="project" value="TreeGrafter"/>
</dbReference>
<dbReference type="STRING" id="675824.A0A1E3QG05"/>
<dbReference type="AlphaFoldDB" id="A0A1E3QG05"/>
<feature type="region of interest" description="Disordered" evidence="2">
    <location>
        <begin position="150"/>
        <end position="217"/>
    </location>
</feature>
<feature type="compositionally biased region" description="Basic and acidic residues" evidence="2">
    <location>
        <begin position="176"/>
        <end position="207"/>
    </location>
</feature>
<evidence type="ECO:0000256" key="1">
    <source>
        <dbReference type="ARBA" id="ARBA00093634"/>
    </source>
</evidence>
<dbReference type="PANTHER" id="PTHR31996:SF2">
    <property type="entry name" value="COILED-COIL DOMAIN-CONTAINING PROTEIN 115"/>
    <property type="match status" value="1"/>
</dbReference>
<evidence type="ECO:0000256" key="2">
    <source>
        <dbReference type="SAM" id="MobiDB-lite"/>
    </source>
</evidence>
<accession>A0A1E3QG05</accession>
<dbReference type="Proteomes" id="UP000094385">
    <property type="component" value="Unassembled WGS sequence"/>
</dbReference>
<dbReference type="GO" id="GO:0051082">
    <property type="term" value="F:unfolded protein binding"/>
    <property type="evidence" value="ECO:0007669"/>
    <property type="project" value="TreeGrafter"/>
</dbReference>
<dbReference type="PANTHER" id="PTHR31996">
    <property type="entry name" value="COILED-COIL DOMAIN-CONTAINING PROTEIN 115"/>
    <property type="match status" value="1"/>
</dbReference>
<dbReference type="OrthoDB" id="408631at2759"/>
<reference evidence="3 4" key="1">
    <citation type="journal article" date="2016" name="Proc. Natl. Acad. Sci. U.S.A.">
        <title>Comparative genomics of biotechnologically important yeasts.</title>
        <authorList>
            <person name="Riley R."/>
            <person name="Haridas S."/>
            <person name="Wolfe K.H."/>
            <person name="Lopes M.R."/>
            <person name="Hittinger C.T."/>
            <person name="Goeker M."/>
            <person name="Salamov A.A."/>
            <person name="Wisecaver J.H."/>
            <person name="Long T.M."/>
            <person name="Calvey C.H."/>
            <person name="Aerts A.L."/>
            <person name="Barry K.W."/>
            <person name="Choi C."/>
            <person name="Clum A."/>
            <person name="Coughlan A.Y."/>
            <person name="Deshpande S."/>
            <person name="Douglass A.P."/>
            <person name="Hanson S.J."/>
            <person name="Klenk H.-P."/>
            <person name="LaButti K.M."/>
            <person name="Lapidus A."/>
            <person name="Lindquist E.A."/>
            <person name="Lipzen A.M."/>
            <person name="Meier-Kolthoff J.P."/>
            <person name="Ohm R.A."/>
            <person name="Otillar R.P."/>
            <person name="Pangilinan J.L."/>
            <person name="Peng Y."/>
            <person name="Rokas A."/>
            <person name="Rosa C.A."/>
            <person name="Scheuner C."/>
            <person name="Sibirny A.A."/>
            <person name="Slot J.C."/>
            <person name="Stielow J.B."/>
            <person name="Sun H."/>
            <person name="Kurtzman C.P."/>
            <person name="Blackwell M."/>
            <person name="Grigoriev I.V."/>
            <person name="Jeffries T.W."/>
        </authorList>
    </citation>
    <scope>NUCLEOTIDE SEQUENCE [LARGE SCALE GENOMIC DNA]</scope>
    <source>
        <strain evidence="3 4">NRRL Y-11557</strain>
    </source>
</reference>
<dbReference type="GO" id="GO:0070072">
    <property type="term" value="P:vacuolar proton-transporting V-type ATPase complex assembly"/>
    <property type="evidence" value="ECO:0007669"/>
    <property type="project" value="InterPro"/>
</dbReference>
<proteinExistence type="predicted"/>
<sequence>MEADIAKLAIAETPSSTLGSTSPAETTAPSGRPDSEQPQPQGTEGEEEELIDPSALPSVLDRLLFSYCELLDQYQAIQDRLSSSFTDGFINLAKANYESRTRFGKDYYHGGMTASKILTLNEKEFTPLYAPDTQVEYTQLSLVDVPLPSVEDTADVGDTEKVDASTTTTSTATEENPVRRRRPDEEKPDSTQEPEDDKKKPEAEQGESKLLAPKARKQKIPLNRDPIRWFGVLVPFSLRKSQNNFTEAVSDIANLLSIVNQLRALEAKVKHWSVEKG</sequence>
<feature type="compositionally biased region" description="Low complexity" evidence="2">
    <location>
        <begin position="164"/>
        <end position="175"/>
    </location>
</feature>
<evidence type="ECO:0000313" key="4">
    <source>
        <dbReference type="Proteomes" id="UP000094385"/>
    </source>
</evidence>